<dbReference type="SUPFAM" id="SSF46955">
    <property type="entry name" value="Putative DNA-binding domain"/>
    <property type="match status" value="1"/>
</dbReference>
<dbReference type="InterPro" id="IPR009061">
    <property type="entry name" value="DNA-bd_dom_put_sf"/>
</dbReference>
<comment type="caution">
    <text evidence="7">The sequence shown here is derived from an EMBL/GenBank/DDBJ whole genome shotgun (WGS) entry which is preliminary data.</text>
</comment>
<evidence type="ECO:0000259" key="6">
    <source>
        <dbReference type="PROSITE" id="PS50937"/>
    </source>
</evidence>
<dbReference type="SMART" id="SM00422">
    <property type="entry name" value="HTH_MERR"/>
    <property type="match status" value="1"/>
</dbReference>
<dbReference type="GO" id="GO:0003677">
    <property type="term" value="F:DNA binding"/>
    <property type="evidence" value="ECO:0007669"/>
    <property type="project" value="UniProtKB-KW"/>
</dbReference>
<dbReference type="AlphaFoldDB" id="A0A2M7G0F5"/>
<dbReference type="CDD" id="cd01106">
    <property type="entry name" value="HTH_TipAL-Mta"/>
    <property type="match status" value="1"/>
</dbReference>
<keyword evidence="4" id="KW-0804">Transcription</keyword>
<dbReference type="PANTHER" id="PTHR30204:SF90">
    <property type="entry name" value="HTH-TYPE TRANSCRIPTIONAL ACTIVATOR MTA"/>
    <property type="match status" value="1"/>
</dbReference>
<name>A0A2M7G0F5_9BACT</name>
<keyword evidence="5" id="KW-0175">Coiled coil</keyword>
<dbReference type="PROSITE" id="PS50937">
    <property type="entry name" value="HTH_MERR_2"/>
    <property type="match status" value="1"/>
</dbReference>
<keyword evidence="1" id="KW-0805">Transcription regulation</keyword>
<dbReference type="Pfam" id="PF13411">
    <property type="entry name" value="MerR_1"/>
    <property type="match status" value="1"/>
</dbReference>
<organism evidence="7 8">
    <name type="scientific">bacterium (Candidatus Blackallbacteria) CG17_big_fil_post_rev_8_21_14_2_50_48_46</name>
    <dbReference type="NCBI Taxonomy" id="2014261"/>
    <lineage>
        <taxon>Bacteria</taxon>
        <taxon>Candidatus Blackallbacteria</taxon>
    </lineage>
</organism>
<sequence length="254" mass="29320">MAYLVNEVAHWAQISVRTLHHYDRCGLLKPDQLSEAGYRLYSDQNLERLQEILFFKTLGFSLKQIQALVESPDYARLHALESQKEWLEKEKQRLDTLMETLDKSIEAIKKGNKMKKKALFKGLSLKEIKAHQAQYAQETEARWGQTEAYRESQKRTAGYTAEDWARIQAEQAEIYQRIVAGMEGRPESPEVQAAVADLRASFCRYYYDCTPEIFAGLGQMYMQDARFRDYYEKIQPGLAAFLSQAIACYSGTQA</sequence>
<dbReference type="GO" id="GO:0003700">
    <property type="term" value="F:DNA-binding transcription factor activity"/>
    <property type="evidence" value="ECO:0007669"/>
    <property type="project" value="InterPro"/>
</dbReference>
<proteinExistence type="predicted"/>
<evidence type="ECO:0000313" key="7">
    <source>
        <dbReference type="EMBL" id="PIW14917.1"/>
    </source>
</evidence>
<evidence type="ECO:0000313" key="8">
    <source>
        <dbReference type="Proteomes" id="UP000231019"/>
    </source>
</evidence>
<evidence type="ECO:0000256" key="2">
    <source>
        <dbReference type="ARBA" id="ARBA00023125"/>
    </source>
</evidence>
<reference evidence="7 8" key="1">
    <citation type="submission" date="2017-09" db="EMBL/GenBank/DDBJ databases">
        <title>Depth-based differentiation of microbial function through sediment-hosted aquifers and enrichment of novel symbionts in the deep terrestrial subsurface.</title>
        <authorList>
            <person name="Probst A.J."/>
            <person name="Ladd B."/>
            <person name="Jarett J.K."/>
            <person name="Geller-Mcgrath D.E."/>
            <person name="Sieber C.M."/>
            <person name="Emerson J.B."/>
            <person name="Anantharaman K."/>
            <person name="Thomas B.C."/>
            <person name="Malmstrom R."/>
            <person name="Stieglmeier M."/>
            <person name="Klingl A."/>
            <person name="Woyke T."/>
            <person name="Ryan C.M."/>
            <person name="Banfield J.F."/>
        </authorList>
    </citation>
    <scope>NUCLEOTIDE SEQUENCE [LARGE SCALE GENOMIC DNA]</scope>
    <source>
        <strain evidence="7">CG17_big_fil_post_rev_8_21_14_2_50_48_46</strain>
    </source>
</reference>
<dbReference type="Gene3D" id="1.10.1660.10">
    <property type="match status" value="1"/>
</dbReference>
<dbReference type="InterPro" id="IPR047057">
    <property type="entry name" value="MerR_fam"/>
</dbReference>
<protein>
    <submittedName>
        <fullName evidence="7">MerR family transcriptional regulator</fullName>
    </submittedName>
</protein>
<evidence type="ECO:0000256" key="1">
    <source>
        <dbReference type="ARBA" id="ARBA00023015"/>
    </source>
</evidence>
<dbReference type="InterPro" id="IPR012925">
    <property type="entry name" value="TipAS_dom"/>
</dbReference>
<evidence type="ECO:0000256" key="5">
    <source>
        <dbReference type="SAM" id="Coils"/>
    </source>
</evidence>
<dbReference type="InterPro" id="IPR036244">
    <property type="entry name" value="TipA-like_antibiotic-bd"/>
</dbReference>
<feature type="domain" description="HTH merR-type" evidence="6">
    <location>
        <begin position="2"/>
        <end position="71"/>
    </location>
</feature>
<accession>A0A2M7G0F5</accession>
<keyword evidence="3" id="KW-0010">Activator</keyword>
<dbReference type="InterPro" id="IPR000551">
    <property type="entry name" value="MerR-type_HTH_dom"/>
</dbReference>
<dbReference type="PANTHER" id="PTHR30204">
    <property type="entry name" value="REDOX-CYCLING DRUG-SENSING TRANSCRIPTIONAL ACTIVATOR SOXR"/>
    <property type="match status" value="1"/>
</dbReference>
<keyword evidence="2" id="KW-0238">DNA-binding</keyword>
<dbReference type="EMBL" id="PFFQ01000055">
    <property type="protein sequence ID" value="PIW14917.1"/>
    <property type="molecule type" value="Genomic_DNA"/>
</dbReference>
<dbReference type="SUPFAM" id="SSF89082">
    <property type="entry name" value="Antibiotic binding domain of TipA-like multidrug resistance regulators"/>
    <property type="match status" value="1"/>
</dbReference>
<gene>
    <name evidence="7" type="ORF">COW36_19925</name>
</gene>
<evidence type="ECO:0000256" key="4">
    <source>
        <dbReference type="ARBA" id="ARBA00023163"/>
    </source>
</evidence>
<dbReference type="Proteomes" id="UP000231019">
    <property type="component" value="Unassembled WGS sequence"/>
</dbReference>
<evidence type="ECO:0000256" key="3">
    <source>
        <dbReference type="ARBA" id="ARBA00023159"/>
    </source>
</evidence>
<dbReference type="Gene3D" id="1.10.490.50">
    <property type="entry name" value="Antibiotic binding domain of TipA-like multidrug resistance regulators"/>
    <property type="match status" value="1"/>
</dbReference>
<dbReference type="Pfam" id="PF07739">
    <property type="entry name" value="TipAS"/>
    <property type="match status" value="1"/>
</dbReference>
<feature type="coiled-coil region" evidence="5">
    <location>
        <begin position="77"/>
        <end position="107"/>
    </location>
</feature>